<dbReference type="Proteomes" id="UP000314294">
    <property type="component" value="Unassembled WGS sequence"/>
</dbReference>
<comment type="caution">
    <text evidence="2">The sequence shown here is derived from an EMBL/GenBank/DDBJ whole genome shotgun (WGS) entry which is preliminary data.</text>
</comment>
<gene>
    <name evidence="2" type="ORF">EYF80_046184</name>
</gene>
<protein>
    <submittedName>
        <fullName evidence="2">Uncharacterized protein</fullName>
    </submittedName>
</protein>
<evidence type="ECO:0000313" key="3">
    <source>
        <dbReference type="Proteomes" id="UP000314294"/>
    </source>
</evidence>
<keyword evidence="3" id="KW-1185">Reference proteome</keyword>
<organism evidence="2 3">
    <name type="scientific">Liparis tanakae</name>
    <name type="common">Tanaka's snailfish</name>
    <dbReference type="NCBI Taxonomy" id="230148"/>
    <lineage>
        <taxon>Eukaryota</taxon>
        <taxon>Metazoa</taxon>
        <taxon>Chordata</taxon>
        <taxon>Craniata</taxon>
        <taxon>Vertebrata</taxon>
        <taxon>Euteleostomi</taxon>
        <taxon>Actinopterygii</taxon>
        <taxon>Neopterygii</taxon>
        <taxon>Teleostei</taxon>
        <taxon>Neoteleostei</taxon>
        <taxon>Acanthomorphata</taxon>
        <taxon>Eupercaria</taxon>
        <taxon>Perciformes</taxon>
        <taxon>Cottioidei</taxon>
        <taxon>Cottales</taxon>
        <taxon>Liparidae</taxon>
        <taxon>Liparis</taxon>
    </lineage>
</organism>
<feature type="region of interest" description="Disordered" evidence="1">
    <location>
        <begin position="84"/>
        <end position="118"/>
    </location>
</feature>
<proteinExistence type="predicted"/>
<sequence length="118" mass="12937">MLVFPVDESGTGVLLENVFVCCSGGRQSDPARFWFWFCRASLPSRGCRNTAWAYSSMVFSPRFSDSGLPQLKLFTVAQHQPSARGQLGTARAADASMPTVRQQPIRSSSNLMDGNSDQ</sequence>
<evidence type="ECO:0000313" key="2">
    <source>
        <dbReference type="EMBL" id="TNN43625.1"/>
    </source>
</evidence>
<name>A0A4Z2FRS6_9TELE</name>
<reference evidence="2 3" key="1">
    <citation type="submission" date="2019-03" db="EMBL/GenBank/DDBJ databases">
        <title>First draft genome of Liparis tanakae, snailfish: a comprehensive survey of snailfish specific genes.</title>
        <authorList>
            <person name="Kim W."/>
            <person name="Song I."/>
            <person name="Jeong J.-H."/>
            <person name="Kim D."/>
            <person name="Kim S."/>
            <person name="Ryu S."/>
            <person name="Song J.Y."/>
            <person name="Lee S.K."/>
        </authorList>
    </citation>
    <scope>NUCLEOTIDE SEQUENCE [LARGE SCALE GENOMIC DNA]</scope>
    <source>
        <tissue evidence="2">Muscle</tissue>
    </source>
</reference>
<evidence type="ECO:0000256" key="1">
    <source>
        <dbReference type="SAM" id="MobiDB-lite"/>
    </source>
</evidence>
<accession>A0A4Z2FRS6</accession>
<dbReference type="EMBL" id="SRLO01000955">
    <property type="protein sequence ID" value="TNN43625.1"/>
    <property type="molecule type" value="Genomic_DNA"/>
</dbReference>
<dbReference type="AlphaFoldDB" id="A0A4Z2FRS6"/>
<feature type="compositionally biased region" description="Polar residues" evidence="1">
    <location>
        <begin position="99"/>
        <end position="118"/>
    </location>
</feature>